<reference evidence="5 6" key="1">
    <citation type="submission" date="2024-09" db="EMBL/GenBank/DDBJ databases">
        <authorList>
            <person name="Sun Q."/>
            <person name="Mori K."/>
        </authorList>
    </citation>
    <scope>NUCLEOTIDE SEQUENCE [LARGE SCALE GENOMIC DNA]</scope>
    <source>
        <strain evidence="5 6">CCM 7765</strain>
    </source>
</reference>
<dbReference type="PROSITE" id="PS51318">
    <property type="entry name" value="TAT"/>
    <property type="match status" value="1"/>
</dbReference>
<evidence type="ECO:0000259" key="4">
    <source>
        <dbReference type="Pfam" id="PF05506"/>
    </source>
</evidence>
<keyword evidence="3" id="KW-0378">Hydrolase</keyword>
<accession>A0ABV6HG69</accession>
<dbReference type="RefSeq" id="WP_130854381.1">
    <property type="nucleotide sequence ID" value="NZ_JBHLWO010000001.1"/>
</dbReference>
<dbReference type="PANTHER" id="PTHR31956:SF1">
    <property type="entry name" value="NON-SPECIFIC PHOSPHOLIPASE C1"/>
    <property type="match status" value="1"/>
</dbReference>
<dbReference type="Pfam" id="PF04185">
    <property type="entry name" value="Phosphoesterase"/>
    <property type="match status" value="2"/>
</dbReference>
<keyword evidence="6" id="KW-1185">Reference proteome</keyword>
<comment type="similarity">
    <text evidence="1">Belongs to the bacterial phospholipase C family.</text>
</comment>
<evidence type="ECO:0000313" key="6">
    <source>
        <dbReference type="Proteomes" id="UP001589774"/>
    </source>
</evidence>
<dbReference type="InterPro" id="IPR008475">
    <property type="entry name" value="PLipase_C_C"/>
</dbReference>
<dbReference type="Proteomes" id="UP001589774">
    <property type="component" value="Unassembled WGS sequence"/>
</dbReference>
<dbReference type="Pfam" id="PF05506">
    <property type="entry name" value="PLipase_C_C"/>
    <property type="match status" value="2"/>
</dbReference>
<sequence length="845" mass="96673">MDNRRDFLKKLLLYAGSTGLASTIPPSIQRALAIAPAPGTTFMDAEHVVILMQENRSFDHALGTLAGVRGFNDPRFIRQANHCPIWFQSDAKGNTYAPFHFDLRDSKATWMGAVPHSRQSQVDAYHEGRHDQWIEAKKKKPYEHIPLTMGYYNRLDLPFNYALADAFTVCDQNFCSGMTSTWPNRLFFWTGTIRESADPKSKAWIRNELQRGEAKWKTFPERLEEAGVSWRAYQNDVSFGGGFEGEERSWLSSFSCNPLEFFEQYHIHFASRYTKSLKKQVDELPKEIQALQEKLQSLKPHDQTYQKTKEALKKKEAVWQEAKQAIERWSQRHFEQLSSREKNLFKKAFTTNAADPHYHDLERLSYRDNQGVERELSVPRGDVLYQFRRDVESGQLPAVSWMIPAEKYSDHPTSPWYGSWYVSEIMDILTKNPEVWQKTILILTYDENDGYFDHIPPFVPPNPYKSNSGKCSEGIDTKIEYITLEEELADGKSTKEARGAAIGLGFRVPLIVASPWTRGGKVCSQVFDHTSTLQFLEKWVYHKFKKELHEENISSWRRTVCGDLTSVFTVAKALPANDKLPFIQRNPYVEGIHQAQYKEIPSGFEALKPDELQKGMDKPHQLVRMPRQEPGIKAACALPYELYAEGERVQDSFQLNLRVGDELFGKKSAGAPFTVYTPHAIRSYAVKAGDQLSDRFEMEQEAFDLQVHGPNGFYRGFQNQGKMPACTIRLTNEQVGEGFTGNAILLFENKGNQSLRVAIRDMAYGKAPVHLEVRANQQLSQLINLSDSHQWYDMEISIEGYPGFRWAYAGKVETGKAGYTDPQIGNPQVEKTLYSNTPSNLYTQA</sequence>
<dbReference type="InterPro" id="IPR006311">
    <property type="entry name" value="TAT_signal"/>
</dbReference>
<organism evidence="5 6">
    <name type="scientific">Olivibacter oleidegradans</name>
    <dbReference type="NCBI Taxonomy" id="760123"/>
    <lineage>
        <taxon>Bacteria</taxon>
        <taxon>Pseudomonadati</taxon>
        <taxon>Bacteroidota</taxon>
        <taxon>Sphingobacteriia</taxon>
        <taxon>Sphingobacteriales</taxon>
        <taxon>Sphingobacteriaceae</taxon>
        <taxon>Olivibacter</taxon>
    </lineage>
</organism>
<dbReference type="EMBL" id="JBHLWO010000001">
    <property type="protein sequence ID" value="MFC0317871.1"/>
    <property type="molecule type" value="Genomic_DNA"/>
</dbReference>
<gene>
    <name evidence="5" type="ORF">ACFFI0_06105</name>
</gene>
<dbReference type="PANTHER" id="PTHR31956">
    <property type="entry name" value="NON-SPECIFIC PHOSPHOLIPASE C4-RELATED"/>
    <property type="match status" value="1"/>
</dbReference>
<evidence type="ECO:0000256" key="2">
    <source>
        <dbReference type="ARBA" id="ARBA00012018"/>
    </source>
</evidence>
<dbReference type="NCBIfam" id="TIGR03396">
    <property type="entry name" value="PC_PLC"/>
    <property type="match status" value="1"/>
</dbReference>
<dbReference type="InterPro" id="IPR017767">
    <property type="entry name" value="PC-PLC"/>
</dbReference>
<comment type="caution">
    <text evidence="5">The sequence shown here is derived from an EMBL/GenBank/DDBJ whole genome shotgun (WGS) entry which is preliminary data.</text>
</comment>
<dbReference type="InterPro" id="IPR007312">
    <property type="entry name" value="Phosphoesterase"/>
</dbReference>
<dbReference type="EC" id="3.1.4.3" evidence="2"/>
<name>A0ABV6HG69_9SPHI</name>
<dbReference type="InterPro" id="IPR017850">
    <property type="entry name" value="Alkaline_phosphatase_core_sf"/>
</dbReference>
<feature type="domain" description="Bacterial phospholipase C C-terminal" evidence="4">
    <location>
        <begin position="635"/>
        <end position="718"/>
    </location>
</feature>
<evidence type="ECO:0000313" key="5">
    <source>
        <dbReference type="EMBL" id="MFC0317871.1"/>
    </source>
</evidence>
<dbReference type="Gene3D" id="3.40.720.10">
    <property type="entry name" value="Alkaline Phosphatase, subunit A"/>
    <property type="match status" value="2"/>
</dbReference>
<protein>
    <recommendedName>
        <fullName evidence="2">phospholipase C</fullName>
        <ecNumber evidence="2">3.1.4.3</ecNumber>
    </recommendedName>
</protein>
<feature type="domain" description="Bacterial phospholipase C C-terminal" evidence="4">
    <location>
        <begin position="734"/>
        <end position="811"/>
    </location>
</feature>
<proteinExistence type="inferred from homology"/>
<evidence type="ECO:0000256" key="3">
    <source>
        <dbReference type="ARBA" id="ARBA00022801"/>
    </source>
</evidence>
<evidence type="ECO:0000256" key="1">
    <source>
        <dbReference type="ARBA" id="ARBA00009717"/>
    </source>
</evidence>